<evidence type="ECO:0000256" key="1">
    <source>
        <dbReference type="SAM" id="MobiDB-lite"/>
    </source>
</evidence>
<evidence type="ECO:0000313" key="3">
    <source>
        <dbReference type="Proteomes" id="UP001066276"/>
    </source>
</evidence>
<sequence>MVPQDVQQFHGPPHVVQPIKNSPLCAFLLGVILGVPRPLSLSPQVIPSASPLTASPSLFPGAPPGPNSMPSGRLQQDQGHARSTGSRESTRWGEVPPGPSVPHGRSGTHNPAACSRHVVQRAAHSTPAAAHCTTQGHGFKREEGPQSSSRYRQISTVHCSPQVRGRVSATPPGGLLQGARTP</sequence>
<dbReference type="Proteomes" id="UP001066276">
    <property type="component" value="Chromosome 1_2"/>
</dbReference>
<accession>A0AAV7W1T4</accession>
<feature type="compositionally biased region" description="Polar residues" evidence="1">
    <location>
        <begin position="68"/>
        <end position="87"/>
    </location>
</feature>
<reference evidence="2" key="1">
    <citation type="journal article" date="2022" name="bioRxiv">
        <title>Sequencing and chromosome-scale assembly of the giantPleurodeles waltlgenome.</title>
        <authorList>
            <person name="Brown T."/>
            <person name="Elewa A."/>
            <person name="Iarovenko S."/>
            <person name="Subramanian E."/>
            <person name="Araus A.J."/>
            <person name="Petzold A."/>
            <person name="Susuki M."/>
            <person name="Suzuki K.-i.T."/>
            <person name="Hayashi T."/>
            <person name="Toyoda A."/>
            <person name="Oliveira C."/>
            <person name="Osipova E."/>
            <person name="Leigh N.D."/>
            <person name="Simon A."/>
            <person name="Yun M.H."/>
        </authorList>
    </citation>
    <scope>NUCLEOTIDE SEQUENCE</scope>
    <source>
        <strain evidence="2">20211129_DDA</strain>
        <tissue evidence="2">Liver</tissue>
    </source>
</reference>
<gene>
    <name evidence="2" type="ORF">NDU88_002214</name>
</gene>
<evidence type="ECO:0000313" key="2">
    <source>
        <dbReference type="EMBL" id="KAJ1206817.1"/>
    </source>
</evidence>
<feature type="compositionally biased region" description="Polar residues" evidence="1">
    <location>
        <begin position="145"/>
        <end position="159"/>
    </location>
</feature>
<proteinExistence type="predicted"/>
<feature type="region of interest" description="Disordered" evidence="1">
    <location>
        <begin position="56"/>
        <end position="182"/>
    </location>
</feature>
<name>A0AAV7W1T4_PLEWA</name>
<dbReference type="EMBL" id="JANPWB010000002">
    <property type="protein sequence ID" value="KAJ1206817.1"/>
    <property type="molecule type" value="Genomic_DNA"/>
</dbReference>
<comment type="caution">
    <text evidence="2">The sequence shown here is derived from an EMBL/GenBank/DDBJ whole genome shotgun (WGS) entry which is preliminary data.</text>
</comment>
<organism evidence="2 3">
    <name type="scientific">Pleurodeles waltl</name>
    <name type="common">Iberian ribbed newt</name>
    <dbReference type="NCBI Taxonomy" id="8319"/>
    <lineage>
        <taxon>Eukaryota</taxon>
        <taxon>Metazoa</taxon>
        <taxon>Chordata</taxon>
        <taxon>Craniata</taxon>
        <taxon>Vertebrata</taxon>
        <taxon>Euteleostomi</taxon>
        <taxon>Amphibia</taxon>
        <taxon>Batrachia</taxon>
        <taxon>Caudata</taxon>
        <taxon>Salamandroidea</taxon>
        <taxon>Salamandridae</taxon>
        <taxon>Pleurodelinae</taxon>
        <taxon>Pleurodeles</taxon>
    </lineage>
</organism>
<protein>
    <submittedName>
        <fullName evidence="2">Uncharacterized protein</fullName>
    </submittedName>
</protein>
<dbReference type="AlphaFoldDB" id="A0AAV7W1T4"/>
<keyword evidence="3" id="KW-1185">Reference proteome</keyword>